<reference evidence="3 4" key="1">
    <citation type="submission" date="2019-04" db="EMBL/GenBank/DDBJ databases">
        <authorList>
            <person name="Ahlbrecht B.C."/>
            <person name="Almail A."/>
            <person name="Blakestad S.M."/>
            <person name="Calhoun C.D."/>
            <person name="Chesley E."/>
            <person name="Craven C.R."/>
            <person name="Hoagland S.Z."/>
            <person name="Jost S.L."/>
            <person name="Manz Z.R."/>
            <person name="Pena P.B."/>
            <person name="Pfenning K.J."/>
            <person name="Postl L.C."/>
            <person name="Ramsey E.P."/>
            <person name="Roberts C.A."/>
            <person name="Sevcik K.M."/>
            <person name="Whitman F.C."/>
            <person name="Chia C.P."/>
            <person name="McKinney A.L."/>
            <person name="Tolsma S."/>
            <person name="Ward R.E."/>
            <person name="Garlena R.A."/>
            <person name="Russell D.A."/>
            <person name="Pope W.H."/>
            <person name="Jacobs-Sera D."/>
            <person name="Hatfull G.F."/>
        </authorList>
    </citation>
    <scope>NUCLEOTIDE SEQUENCE [LARGE SCALE GENOMIC DNA]</scope>
</reference>
<sequence>MREAYLILVPGTSETHDAPNPLPPTGMTKLISSALGRLMENNRDWAITHWSVPYTSGYGDKASYESSVHKGVTNLRKMLRAIPPNIPVFIVGYSQGATIGGDVFMEWVLDSHPDPELDNNLIAYYGISDPRRNHNDKVIGPDPGGQGITGPRGDWRWARGRVFQFCAPGDIIASSDPGLDLFQEISVFTNKFWVGDVLGWIGYSLSVLNSASFQKKIRDEYGYNGVTGYLRFRSKLRRTIDRGIKYITSNVHTSYGRYIVDGKTVPEWIAADIAHKLMEMEPKESK</sequence>
<dbReference type="Pfam" id="PF08237">
    <property type="entry name" value="PE-PPE"/>
    <property type="match status" value="1"/>
</dbReference>
<evidence type="ECO:0000313" key="3">
    <source>
        <dbReference type="EMBL" id="QDF18264.1"/>
    </source>
</evidence>
<dbReference type="SUPFAM" id="SSF53474">
    <property type="entry name" value="alpha/beta-Hydrolases"/>
    <property type="match status" value="1"/>
</dbReference>
<dbReference type="SMART" id="SM01110">
    <property type="entry name" value="Cutinase"/>
    <property type="match status" value="1"/>
</dbReference>
<keyword evidence="1" id="KW-0378">Hydrolase</keyword>
<evidence type="ECO:0000313" key="4">
    <source>
        <dbReference type="Proteomes" id="UP000315166"/>
    </source>
</evidence>
<organism evidence="3 4">
    <name type="scientific">Gordonia phage Chelms</name>
    <dbReference type="NCBI Taxonomy" id="2588132"/>
    <lineage>
        <taxon>Viruses</taxon>
        <taxon>Duplodnaviria</taxon>
        <taxon>Heunggongvirae</taxon>
        <taxon>Uroviricota</taxon>
        <taxon>Caudoviricetes</taxon>
        <taxon>Montyvirus</taxon>
        <taxon>Montyvirus chelms</taxon>
    </lineage>
</organism>
<proteinExistence type="predicted"/>
<evidence type="ECO:0000259" key="2">
    <source>
        <dbReference type="Pfam" id="PF08237"/>
    </source>
</evidence>
<keyword evidence="4" id="KW-1185">Reference proteome</keyword>
<gene>
    <name evidence="3" type="primary">50</name>
    <name evidence="3" type="ORF">SEA_CHELMS_50</name>
</gene>
<dbReference type="Gene3D" id="3.40.50.1820">
    <property type="entry name" value="alpha/beta hydrolase"/>
    <property type="match status" value="1"/>
</dbReference>
<dbReference type="GeneID" id="55616431"/>
<protein>
    <submittedName>
        <fullName evidence="3">Lysin B</fullName>
    </submittedName>
</protein>
<dbReference type="KEGG" id="vg:55616431"/>
<dbReference type="InterPro" id="IPR013228">
    <property type="entry name" value="PE-PPE_C"/>
</dbReference>
<dbReference type="EMBL" id="MK801733">
    <property type="protein sequence ID" value="QDF18264.1"/>
    <property type="molecule type" value="Genomic_DNA"/>
</dbReference>
<dbReference type="RefSeq" id="YP_009846065.1">
    <property type="nucleotide sequence ID" value="NC_048768.1"/>
</dbReference>
<feature type="domain" description="PE-PPE" evidence="2">
    <location>
        <begin position="59"/>
        <end position="133"/>
    </location>
</feature>
<dbReference type="Proteomes" id="UP000315166">
    <property type="component" value="Segment"/>
</dbReference>
<evidence type="ECO:0000256" key="1">
    <source>
        <dbReference type="ARBA" id="ARBA00022801"/>
    </source>
</evidence>
<dbReference type="InterPro" id="IPR000675">
    <property type="entry name" value="Cutinase/axe"/>
</dbReference>
<accession>A0A4Y6ESQ3</accession>
<dbReference type="InterPro" id="IPR029058">
    <property type="entry name" value="AB_hydrolase_fold"/>
</dbReference>
<dbReference type="GO" id="GO:0016787">
    <property type="term" value="F:hydrolase activity"/>
    <property type="evidence" value="ECO:0007669"/>
    <property type="project" value="UniProtKB-KW"/>
</dbReference>
<name>A0A4Y6ESQ3_9CAUD</name>